<evidence type="ECO:0000313" key="2">
    <source>
        <dbReference type="EMBL" id="RCX16715.1"/>
    </source>
</evidence>
<comment type="caution">
    <text evidence="2">The sequence shown here is derived from an EMBL/GenBank/DDBJ whole genome shotgun (WGS) entry which is preliminary data.</text>
</comment>
<proteinExistence type="predicted"/>
<dbReference type="OrthoDB" id="2678247at2"/>
<keyword evidence="1" id="KW-0732">Signal</keyword>
<reference evidence="2 3" key="1">
    <citation type="submission" date="2018-07" db="EMBL/GenBank/DDBJ databases">
        <title>Genomic Encyclopedia of Type Strains, Phase III (KMG-III): the genomes of soil and plant-associated and newly described type strains.</title>
        <authorList>
            <person name="Whitman W."/>
        </authorList>
    </citation>
    <scope>NUCLEOTIDE SEQUENCE [LARGE SCALE GENOMIC DNA]</scope>
    <source>
        <strain evidence="2 3">CECT 8333</strain>
    </source>
</reference>
<feature type="signal peptide" evidence="1">
    <location>
        <begin position="1"/>
        <end position="27"/>
    </location>
</feature>
<sequence>MKKLMTVLLPLFLIVVMSSLTTSSSGAAKPEKSPDTVRETQHLTVYIDRLNLGSDGGEITVDPIQWYTGEEAEAVFAKLEPDAGIDGPPDGYYIVNEDERLEHYPVAKNTQVLMQIYDRTGIVEDAEISWNEPVTLEKLASLLRYADVFDVSLFPYHLTIENGQVTGIVQQYVP</sequence>
<keyword evidence="3" id="KW-1185">Reference proteome</keyword>
<dbReference type="RefSeq" id="WP_114498295.1">
    <property type="nucleotide sequence ID" value="NZ_QPJW01000011.1"/>
</dbReference>
<accession>A0A369B5W5</accession>
<protein>
    <submittedName>
        <fullName evidence="2">Uncharacterized protein</fullName>
    </submittedName>
</protein>
<dbReference type="Proteomes" id="UP000253090">
    <property type="component" value="Unassembled WGS sequence"/>
</dbReference>
<evidence type="ECO:0000313" key="3">
    <source>
        <dbReference type="Proteomes" id="UP000253090"/>
    </source>
</evidence>
<name>A0A369B5W5_9BACL</name>
<gene>
    <name evidence="2" type="ORF">DFP94_11162</name>
</gene>
<dbReference type="EMBL" id="QPJW01000011">
    <property type="protein sequence ID" value="RCX16715.1"/>
    <property type="molecule type" value="Genomic_DNA"/>
</dbReference>
<feature type="chain" id="PRO_5016950925" evidence="1">
    <location>
        <begin position="28"/>
        <end position="174"/>
    </location>
</feature>
<evidence type="ECO:0000256" key="1">
    <source>
        <dbReference type="SAM" id="SignalP"/>
    </source>
</evidence>
<organism evidence="2 3">
    <name type="scientific">Fontibacillus phaseoli</name>
    <dbReference type="NCBI Taxonomy" id="1416533"/>
    <lineage>
        <taxon>Bacteria</taxon>
        <taxon>Bacillati</taxon>
        <taxon>Bacillota</taxon>
        <taxon>Bacilli</taxon>
        <taxon>Bacillales</taxon>
        <taxon>Paenibacillaceae</taxon>
        <taxon>Fontibacillus</taxon>
    </lineage>
</organism>
<dbReference type="AlphaFoldDB" id="A0A369B5W5"/>